<dbReference type="EMBL" id="JAABFR010002650">
    <property type="protein sequence ID" value="MBD4340481.1"/>
    <property type="molecule type" value="Genomic_DNA"/>
</dbReference>
<comment type="caution">
    <text evidence="2">The sequence shown here is derived from an EMBL/GenBank/DDBJ whole genome shotgun (WGS) entry which is preliminary data.</text>
</comment>
<keyword evidence="1" id="KW-0472">Membrane</keyword>
<name>A0A8I0LB15_XANCI</name>
<gene>
    <name evidence="2" type="ORF">GUH15_31460</name>
</gene>
<keyword evidence="1" id="KW-1133">Transmembrane helix</keyword>
<dbReference type="Proteomes" id="UP000653002">
    <property type="component" value="Unassembled WGS sequence"/>
</dbReference>
<protein>
    <submittedName>
        <fullName evidence="2">Uncharacterized protein</fullName>
    </submittedName>
</protein>
<accession>A0A8I0LB15</accession>
<dbReference type="AlphaFoldDB" id="A0A8I0LB15"/>
<keyword evidence="1" id="KW-0812">Transmembrane</keyword>
<proteinExistence type="predicted"/>
<evidence type="ECO:0000256" key="1">
    <source>
        <dbReference type="SAM" id="Phobius"/>
    </source>
</evidence>
<evidence type="ECO:0000313" key="2">
    <source>
        <dbReference type="EMBL" id="MBD4340481.1"/>
    </source>
</evidence>
<sequence length="85" mass="9305">QGLARDGWLGYLKNGSLAARAVRALLRGAGRVWRAVSGTLGRMWRALTAIDLRDPAEKTLLRLLAVNFAIVTFICCFWFLGIAGT</sequence>
<feature type="non-terminal residue" evidence="2">
    <location>
        <position position="1"/>
    </location>
</feature>
<feature type="transmembrane region" description="Helical" evidence="1">
    <location>
        <begin position="60"/>
        <end position="80"/>
    </location>
</feature>
<organism evidence="2 3">
    <name type="scientific">Xanthomonas citri pv. citri</name>
    <dbReference type="NCBI Taxonomy" id="611301"/>
    <lineage>
        <taxon>Bacteria</taxon>
        <taxon>Pseudomonadati</taxon>
        <taxon>Pseudomonadota</taxon>
        <taxon>Gammaproteobacteria</taxon>
        <taxon>Lysobacterales</taxon>
        <taxon>Lysobacteraceae</taxon>
        <taxon>Xanthomonas</taxon>
    </lineage>
</organism>
<feature type="non-terminal residue" evidence="2">
    <location>
        <position position="85"/>
    </location>
</feature>
<reference evidence="2" key="1">
    <citation type="submission" date="2020-01" db="EMBL/GenBank/DDBJ databases">
        <authorList>
            <person name="Richard D."/>
        </authorList>
    </citation>
    <scope>NUCLEOTIDE SEQUENCE</scope>
    <source>
        <strain evidence="2">JP541</strain>
    </source>
</reference>
<evidence type="ECO:0000313" key="3">
    <source>
        <dbReference type="Proteomes" id="UP000653002"/>
    </source>
</evidence>